<dbReference type="OrthoDB" id="8960082at2759"/>
<dbReference type="AlphaFoldDB" id="A0A9Q1FWU9"/>
<evidence type="ECO:0000256" key="1">
    <source>
        <dbReference type="SAM" id="MobiDB-lite"/>
    </source>
</evidence>
<sequence length="185" mass="20071">MWRGAEGPSSDTQLEPETLDSAGKLDHTGQKRWKLKRSWTFQGLKRDPSVIGIHKPKGSDKDLDNAKGEETPADDDQGAVASSEEPKPAGEGETQEKISVEREEEKGLTAQRTKSVDHHANEIWTSFKKRVIPKSKRASDAGAGSGGGGEEEAAGEHEQADEQTGREHSKSTKSKKELTSTGLCH</sequence>
<evidence type="ECO:0000313" key="3">
    <source>
        <dbReference type="Proteomes" id="UP001152622"/>
    </source>
</evidence>
<feature type="region of interest" description="Disordered" evidence="1">
    <location>
        <begin position="1"/>
        <end position="185"/>
    </location>
</feature>
<evidence type="ECO:0000313" key="2">
    <source>
        <dbReference type="EMBL" id="KAJ8369155.1"/>
    </source>
</evidence>
<reference evidence="2" key="1">
    <citation type="journal article" date="2023" name="Science">
        <title>Genome structures resolve the early diversification of teleost fishes.</title>
        <authorList>
            <person name="Parey E."/>
            <person name="Louis A."/>
            <person name="Montfort J."/>
            <person name="Bouchez O."/>
            <person name="Roques C."/>
            <person name="Iampietro C."/>
            <person name="Lluch J."/>
            <person name="Castinel A."/>
            <person name="Donnadieu C."/>
            <person name="Desvignes T."/>
            <person name="Floi Bucao C."/>
            <person name="Jouanno E."/>
            <person name="Wen M."/>
            <person name="Mejri S."/>
            <person name="Dirks R."/>
            <person name="Jansen H."/>
            <person name="Henkel C."/>
            <person name="Chen W.J."/>
            <person name="Zahm M."/>
            <person name="Cabau C."/>
            <person name="Klopp C."/>
            <person name="Thompson A.W."/>
            <person name="Robinson-Rechavi M."/>
            <person name="Braasch I."/>
            <person name="Lecointre G."/>
            <person name="Bobe J."/>
            <person name="Postlethwait J.H."/>
            <person name="Berthelot C."/>
            <person name="Roest Crollius H."/>
            <person name="Guiguen Y."/>
        </authorList>
    </citation>
    <scope>NUCLEOTIDE SEQUENCE</scope>
    <source>
        <strain evidence="2">WJC10195</strain>
    </source>
</reference>
<feature type="compositionally biased region" description="Basic and acidic residues" evidence="1">
    <location>
        <begin position="84"/>
        <end position="107"/>
    </location>
</feature>
<dbReference type="EMBL" id="JAINUF010000003">
    <property type="protein sequence ID" value="KAJ8369155.1"/>
    <property type="molecule type" value="Genomic_DNA"/>
</dbReference>
<keyword evidence="3" id="KW-1185">Reference proteome</keyword>
<organism evidence="2 3">
    <name type="scientific">Synaphobranchus kaupii</name>
    <name type="common">Kaup's arrowtooth eel</name>
    <dbReference type="NCBI Taxonomy" id="118154"/>
    <lineage>
        <taxon>Eukaryota</taxon>
        <taxon>Metazoa</taxon>
        <taxon>Chordata</taxon>
        <taxon>Craniata</taxon>
        <taxon>Vertebrata</taxon>
        <taxon>Euteleostomi</taxon>
        <taxon>Actinopterygii</taxon>
        <taxon>Neopterygii</taxon>
        <taxon>Teleostei</taxon>
        <taxon>Anguilliformes</taxon>
        <taxon>Synaphobranchidae</taxon>
        <taxon>Synaphobranchus</taxon>
    </lineage>
</organism>
<gene>
    <name evidence="2" type="ORF">SKAU_G00091830</name>
</gene>
<accession>A0A9Q1FWU9</accession>
<feature type="compositionally biased region" description="Basic and acidic residues" evidence="1">
    <location>
        <begin position="154"/>
        <end position="178"/>
    </location>
</feature>
<protein>
    <submittedName>
        <fullName evidence="2">Uncharacterized protein</fullName>
    </submittedName>
</protein>
<feature type="compositionally biased region" description="Basic and acidic residues" evidence="1">
    <location>
        <begin position="57"/>
        <end position="70"/>
    </location>
</feature>
<dbReference type="Proteomes" id="UP001152622">
    <property type="component" value="Chromosome 3"/>
</dbReference>
<feature type="compositionally biased region" description="Basic residues" evidence="1">
    <location>
        <begin position="127"/>
        <end position="136"/>
    </location>
</feature>
<name>A0A9Q1FWU9_SYNKA</name>
<proteinExistence type="predicted"/>
<comment type="caution">
    <text evidence="2">The sequence shown here is derived from an EMBL/GenBank/DDBJ whole genome shotgun (WGS) entry which is preliminary data.</text>
</comment>